<evidence type="ECO:0000313" key="3">
    <source>
        <dbReference type="Proteomes" id="UP000789803"/>
    </source>
</evidence>
<protein>
    <submittedName>
        <fullName evidence="2">Uncharacterized protein</fullName>
    </submittedName>
</protein>
<keyword evidence="1" id="KW-0812">Transmembrane</keyword>
<dbReference type="RefSeq" id="WP_229933706.1">
    <property type="nucleotide sequence ID" value="NZ_CAJHOF010000044.1"/>
</dbReference>
<reference evidence="2 3" key="1">
    <citation type="submission" date="2020-11" db="EMBL/GenBank/DDBJ databases">
        <authorList>
            <person name="Peeters C."/>
        </authorList>
    </citation>
    <scope>NUCLEOTIDE SEQUENCE [LARGE SCALE GENOMIC DNA]</scope>
    <source>
        <strain evidence="2 3">LMG 7974</strain>
    </source>
</reference>
<organism evidence="2 3">
    <name type="scientific">Campylobacter majalis</name>
    <dbReference type="NCBI Taxonomy" id="2790656"/>
    <lineage>
        <taxon>Bacteria</taxon>
        <taxon>Pseudomonadati</taxon>
        <taxon>Campylobacterota</taxon>
        <taxon>Epsilonproteobacteria</taxon>
        <taxon>Campylobacterales</taxon>
        <taxon>Campylobacteraceae</taxon>
        <taxon>Campylobacter</taxon>
    </lineage>
</organism>
<accession>A0ABM8QA38</accession>
<feature type="transmembrane region" description="Helical" evidence="1">
    <location>
        <begin position="27"/>
        <end position="43"/>
    </location>
</feature>
<keyword evidence="3" id="KW-1185">Reference proteome</keyword>
<evidence type="ECO:0000256" key="1">
    <source>
        <dbReference type="SAM" id="Phobius"/>
    </source>
</evidence>
<keyword evidence="1" id="KW-0472">Membrane</keyword>
<feature type="transmembrane region" description="Helical" evidence="1">
    <location>
        <begin position="55"/>
        <end position="72"/>
    </location>
</feature>
<gene>
    <name evidence="2" type="ORF">LMG7974_01942</name>
</gene>
<comment type="caution">
    <text evidence="2">The sequence shown here is derived from an EMBL/GenBank/DDBJ whole genome shotgun (WGS) entry which is preliminary data.</text>
</comment>
<name>A0ABM8QA38_9BACT</name>
<proteinExistence type="predicted"/>
<evidence type="ECO:0000313" key="2">
    <source>
        <dbReference type="EMBL" id="CAD7289856.1"/>
    </source>
</evidence>
<dbReference type="Proteomes" id="UP000789803">
    <property type="component" value="Unassembled WGS sequence"/>
</dbReference>
<keyword evidence="1" id="KW-1133">Transmembrane helix</keyword>
<feature type="transmembrane region" description="Helical" evidence="1">
    <location>
        <begin position="78"/>
        <end position="99"/>
    </location>
</feature>
<dbReference type="EMBL" id="CAJHOF010000044">
    <property type="protein sequence ID" value="CAD7289856.1"/>
    <property type="molecule type" value="Genomic_DNA"/>
</dbReference>
<sequence length="151" mass="17919">MNKILKVLVVVLFIAFADYGFKYPIFHWIIFYFYANVVIYLTIKTYIYSKKLTKIDIANLILILVFLLYLIIYGTRGWLIYPCIFTILSMIAVVIIVIVRQKIQDKKRVEIIQSKPKQAKSKEPKSKIQPKKTLNFKNVKLNHKNKFDKRN</sequence>